<dbReference type="GO" id="GO:0005524">
    <property type="term" value="F:ATP binding"/>
    <property type="evidence" value="ECO:0007669"/>
    <property type="project" value="UniProtKB-KW"/>
</dbReference>
<dbReference type="RefSeq" id="WP_311598604.1">
    <property type="nucleotide sequence ID" value="NZ_JAVREM010000013.1"/>
</dbReference>
<comment type="caution">
    <text evidence="2">The sequence shown here is derived from an EMBL/GenBank/DDBJ whole genome shotgun (WGS) entry which is preliminary data.</text>
</comment>
<feature type="signal peptide" evidence="1">
    <location>
        <begin position="1"/>
        <end position="28"/>
    </location>
</feature>
<keyword evidence="1" id="KW-0732">Signal</keyword>
<evidence type="ECO:0000313" key="3">
    <source>
        <dbReference type="Proteomes" id="UP001183420"/>
    </source>
</evidence>
<name>A0ABU2LP37_9ACTN</name>
<keyword evidence="3" id="KW-1185">Reference proteome</keyword>
<organism evidence="2 3">
    <name type="scientific">Streptomyces millisiae</name>
    <dbReference type="NCBI Taxonomy" id="3075542"/>
    <lineage>
        <taxon>Bacteria</taxon>
        <taxon>Bacillati</taxon>
        <taxon>Actinomycetota</taxon>
        <taxon>Actinomycetes</taxon>
        <taxon>Kitasatosporales</taxon>
        <taxon>Streptomycetaceae</taxon>
        <taxon>Streptomyces</taxon>
    </lineage>
</organism>
<accession>A0ABU2LP37</accession>
<evidence type="ECO:0000256" key="1">
    <source>
        <dbReference type="SAM" id="SignalP"/>
    </source>
</evidence>
<gene>
    <name evidence="2" type="ORF">RNC47_13450</name>
</gene>
<feature type="chain" id="PRO_5047533425" evidence="1">
    <location>
        <begin position="29"/>
        <end position="133"/>
    </location>
</feature>
<evidence type="ECO:0000313" key="2">
    <source>
        <dbReference type="EMBL" id="MDT0319345.1"/>
    </source>
</evidence>
<dbReference type="Proteomes" id="UP001183420">
    <property type="component" value="Unassembled WGS sequence"/>
</dbReference>
<keyword evidence="2" id="KW-0547">Nucleotide-binding</keyword>
<keyword evidence="2" id="KW-0067">ATP-binding</keyword>
<proteinExistence type="predicted"/>
<reference evidence="3" key="1">
    <citation type="submission" date="2023-07" db="EMBL/GenBank/DDBJ databases">
        <title>30 novel species of actinomycetes from the DSMZ collection.</title>
        <authorList>
            <person name="Nouioui I."/>
        </authorList>
    </citation>
    <scope>NUCLEOTIDE SEQUENCE [LARGE SCALE GENOMIC DNA]</scope>
    <source>
        <strain evidence="3">DSM 44918</strain>
    </source>
</reference>
<sequence length="133" mass="12557">MKQSTVKTLGAAALGAAIAASAAGAATAANLEGLQSTAGDVVRTLPADTATDILPDGAGNVVETGGQLIEGGSDVLPLAGDTLSHTTGAGSALDSVDGLLGGVPLGDPNSLDLGDAQDVVGPVGQVVGSTNLL</sequence>
<protein>
    <submittedName>
        <fullName evidence="2">ATP-binding protein</fullName>
    </submittedName>
</protein>
<dbReference type="EMBL" id="JAVREM010000013">
    <property type="protein sequence ID" value="MDT0319345.1"/>
    <property type="molecule type" value="Genomic_DNA"/>
</dbReference>